<sequence length="210" mass="24737">MIDELMAPKDTIISIPQTMNCLEAVQILEDNSLRSAPVLDASKTIYRGNIYRYHIYQYHFHHPEEDLKQILVTRFLKNTTKVVRITDTILDLFFAVKDLPYVAVLNADNAFMGIIRHQTLLSFFNQSWAMNEAGYLIMVESLGKKGDLMQLCRLINRYTDIVSCMTLDRNVYHNRSTVVYQLPKDLNILTFQTLIKYLEKRHYNVQYWQF</sequence>
<dbReference type="Gene3D" id="3.10.580.10">
    <property type="entry name" value="CBS-domain"/>
    <property type="match status" value="1"/>
</dbReference>
<feature type="domain" description="CBS" evidence="2">
    <location>
        <begin position="6"/>
        <end position="67"/>
    </location>
</feature>
<dbReference type="EMBL" id="JACBXQ010000003">
    <property type="protein sequence ID" value="MBG9986585.1"/>
    <property type="molecule type" value="Genomic_DNA"/>
</dbReference>
<dbReference type="InterPro" id="IPR000644">
    <property type="entry name" value="CBS_dom"/>
</dbReference>
<reference evidence="3 4" key="1">
    <citation type="submission" date="2020-07" db="EMBL/GenBank/DDBJ databases">
        <title>Facklamia lactis sp. nov., isolated from raw milk.</title>
        <authorList>
            <person name="Doll E.V."/>
            <person name="Huptas C."/>
            <person name="Staib L."/>
            <person name="Wenning M."/>
            <person name="Scherer S."/>
        </authorList>
    </citation>
    <scope>NUCLEOTIDE SEQUENCE [LARGE SCALE GENOMIC DNA]</scope>
    <source>
        <strain evidence="3 4">DSM 111018</strain>
    </source>
</reference>
<dbReference type="InterPro" id="IPR017036">
    <property type="entry name" value="Lmo0553-like"/>
</dbReference>
<evidence type="ECO:0000313" key="4">
    <source>
        <dbReference type="Proteomes" id="UP000721415"/>
    </source>
</evidence>
<dbReference type="PIRSF" id="PIRSF035040">
    <property type="entry name" value="UCP035040_CBS_Lmo0553"/>
    <property type="match status" value="1"/>
</dbReference>
<dbReference type="NCBIfam" id="NF038387">
    <property type="entry name" value="CBS_CbpA"/>
    <property type="match status" value="1"/>
</dbReference>
<organism evidence="3 4">
    <name type="scientific">Facklamia lactis</name>
    <dbReference type="NCBI Taxonomy" id="2749967"/>
    <lineage>
        <taxon>Bacteria</taxon>
        <taxon>Bacillati</taxon>
        <taxon>Bacillota</taxon>
        <taxon>Bacilli</taxon>
        <taxon>Lactobacillales</taxon>
        <taxon>Aerococcaceae</taxon>
        <taxon>Facklamia</taxon>
    </lineage>
</organism>
<dbReference type="InterPro" id="IPR046342">
    <property type="entry name" value="CBS_dom_sf"/>
</dbReference>
<dbReference type="SUPFAM" id="SSF54631">
    <property type="entry name" value="CBS-domain pair"/>
    <property type="match status" value="1"/>
</dbReference>
<gene>
    <name evidence="3" type="ORF">HZY91_06705</name>
</gene>
<evidence type="ECO:0000256" key="1">
    <source>
        <dbReference type="PROSITE-ProRule" id="PRU00703"/>
    </source>
</evidence>
<dbReference type="RefSeq" id="WP_197115493.1">
    <property type="nucleotide sequence ID" value="NZ_JACBXQ010000003.1"/>
</dbReference>
<protein>
    <submittedName>
        <fullName evidence="3">CBS domain-containing protein</fullName>
    </submittedName>
</protein>
<proteinExistence type="predicted"/>
<accession>A0ABS0LQZ3</accession>
<comment type="caution">
    <text evidence="3">The sequence shown here is derived from an EMBL/GenBank/DDBJ whole genome shotgun (WGS) entry which is preliminary data.</text>
</comment>
<name>A0ABS0LQZ3_9LACT</name>
<keyword evidence="1" id="KW-0129">CBS domain</keyword>
<evidence type="ECO:0000313" key="3">
    <source>
        <dbReference type="EMBL" id="MBG9986585.1"/>
    </source>
</evidence>
<keyword evidence="4" id="KW-1185">Reference proteome</keyword>
<evidence type="ECO:0000259" key="2">
    <source>
        <dbReference type="PROSITE" id="PS51371"/>
    </source>
</evidence>
<dbReference type="Proteomes" id="UP000721415">
    <property type="component" value="Unassembled WGS sequence"/>
</dbReference>
<dbReference type="PROSITE" id="PS51371">
    <property type="entry name" value="CBS"/>
    <property type="match status" value="1"/>
</dbReference>